<dbReference type="GO" id="GO:0005351">
    <property type="term" value="F:carbohydrate:proton symporter activity"/>
    <property type="evidence" value="ECO:0007669"/>
    <property type="project" value="TreeGrafter"/>
</dbReference>
<comment type="caution">
    <text evidence="11">The sequence shown here is derived from an EMBL/GenBank/DDBJ whole genome shotgun (WGS) entry which is preliminary data.</text>
</comment>
<feature type="transmembrane region" description="Helical" evidence="9">
    <location>
        <begin position="21"/>
        <end position="42"/>
    </location>
</feature>
<dbReference type="PRINTS" id="PR00171">
    <property type="entry name" value="SUGRTRNSPORT"/>
</dbReference>
<dbReference type="Proteomes" id="UP000279259">
    <property type="component" value="Unassembled WGS sequence"/>
</dbReference>
<evidence type="ECO:0000256" key="8">
    <source>
        <dbReference type="RuleBase" id="RU003346"/>
    </source>
</evidence>
<dbReference type="InterPro" id="IPR003663">
    <property type="entry name" value="Sugar/inositol_transpt"/>
</dbReference>
<reference evidence="11 12" key="1">
    <citation type="submission" date="2018-11" db="EMBL/GenBank/DDBJ databases">
        <title>Genome sequence of Saitozyma podzolica DSM 27192.</title>
        <authorList>
            <person name="Aliyu H."/>
            <person name="Gorte O."/>
            <person name="Ochsenreither K."/>
        </authorList>
    </citation>
    <scope>NUCLEOTIDE SEQUENCE [LARGE SCALE GENOMIC DNA]</scope>
    <source>
        <strain evidence="11 12">DSM 27192</strain>
    </source>
</reference>
<evidence type="ECO:0000256" key="6">
    <source>
        <dbReference type="ARBA" id="ARBA00023136"/>
    </source>
</evidence>
<keyword evidence="4 9" id="KW-0812">Transmembrane</keyword>
<feature type="transmembrane region" description="Helical" evidence="9">
    <location>
        <begin position="419"/>
        <end position="440"/>
    </location>
</feature>
<feature type="transmembrane region" description="Helical" evidence="9">
    <location>
        <begin position="198"/>
        <end position="220"/>
    </location>
</feature>
<dbReference type="InterPro" id="IPR020846">
    <property type="entry name" value="MFS_dom"/>
</dbReference>
<feature type="transmembrane region" description="Helical" evidence="9">
    <location>
        <begin position="350"/>
        <end position="372"/>
    </location>
</feature>
<evidence type="ECO:0000313" key="11">
    <source>
        <dbReference type="EMBL" id="RSH88957.1"/>
    </source>
</evidence>
<dbReference type="OrthoDB" id="6612291at2759"/>
<dbReference type="PANTHER" id="PTHR48022:SF17">
    <property type="entry name" value="HEXOSE TRANSPORTER"/>
    <property type="match status" value="1"/>
</dbReference>
<dbReference type="NCBIfam" id="TIGR00879">
    <property type="entry name" value="SP"/>
    <property type="match status" value="1"/>
</dbReference>
<evidence type="ECO:0000256" key="2">
    <source>
        <dbReference type="ARBA" id="ARBA00010992"/>
    </source>
</evidence>
<evidence type="ECO:0000259" key="10">
    <source>
        <dbReference type="PROSITE" id="PS50850"/>
    </source>
</evidence>
<keyword evidence="6 9" id="KW-0472">Membrane</keyword>
<feature type="transmembrane region" description="Helical" evidence="9">
    <location>
        <begin position="106"/>
        <end position="123"/>
    </location>
</feature>
<evidence type="ECO:0000256" key="7">
    <source>
        <dbReference type="ARBA" id="ARBA00049119"/>
    </source>
</evidence>
<dbReference type="EMBL" id="RSCD01000015">
    <property type="protein sequence ID" value="RSH88957.1"/>
    <property type="molecule type" value="Genomic_DNA"/>
</dbReference>
<dbReference type="InterPro" id="IPR050360">
    <property type="entry name" value="MFS_Sugar_Transporters"/>
</dbReference>
<gene>
    <name evidence="11" type="ORF">EHS25_002619</name>
</gene>
<organism evidence="11 12">
    <name type="scientific">Saitozyma podzolica</name>
    <dbReference type="NCBI Taxonomy" id="1890683"/>
    <lineage>
        <taxon>Eukaryota</taxon>
        <taxon>Fungi</taxon>
        <taxon>Dikarya</taxon>
        <taxon>Basidiomycota</taxon>
        <taxon>Agaricomycotina</taxon>
        <taxon>Tremellomycetes</taxon>
        <taxon>Tremellales</taxon>
        <taxon>Trimorphomycetaceae</taxon>
        <taxon>Saitozyma</taxon>
    </lineage>
</organism>
<comment type="catalytic activity">
    <reaction evidence="7">
        <text>myo-inositol(out) + H(+)(out) = myo-inositol(in) + H(+)(in)</text>
        <dbReference type="Rhea" id="RHEA:60364"/>
        <dbReference type="ChEBI" id="CHEBI:15378"/>
        <dbReference type="ChEBI" id="CHEBI:17268"/>
    </reaction>
</comment>
<dbReference type="PROSITE" id="PS50850">
    <property type="entry name" value="MFS"/>
    <property type="match status" value="1"/>
</dbReference>
<evidence type="ECO:0000313" key="12">
    <source>
        <dbReference type="Proteomes" id="UP000279259"/>
    </source>
</evidence>
<comment type="similarity">
    <text evidence="2 8">Belongs to the major facilitator superfamily. Sugar transporter (TC 2.A.1.1) family.</text>
</comment>
<keyword evidence="12" id="KW-1185">Reference proteome</keyword>
<evidence type="ECO:0000256" key="5">
    <source>
        <dbReference type="ARBA" id="ARBA00022989"/>
    </source>
</evidence>
<comment type="subcellular location">
    <subcellularLocation>
        <location evidence="1">Membrane</location>
        <topology evidence="1">Multi-pass membrane protein</topology>
    </subcellularLocation>
</comment>
<sequence>MTKMSRFGNPRALVQELSGKILFVSLFACTGAFTLGFDNAWWGGVLGNAYFNNVYGDLSVTQASGAVVHSLSSTQQSAGTALGQAGVAIGCLAGGWFADKVGRKNTFYWSAAAATCGCIVQLTSGINGGRYWQLVAGKIIICISTGLSATAIPLYLAETSPASIRGAAITTFGVFQTIGSFSAILVMFLVANLLDKRVWCVPMGIQLLGPIATFIFAPFLPESPRWLVEKGHLERARNVLQYLHGHRPAFDVDHELGHLEATIKAKLALGKTSWVDIFRGSNGKRTFIATGLQALQQAQGINFMGSYLVIFFQQLGFTNAFEILLIIQAVLLTLSCTNFVIQDYFGRRPLLLIGGAVQSVTMLAVGIITTVYPQPVGSYGKLCLFFVFMWNVAFASTWGNIPWTVSAELPSDEVRDKTLALSAFSAYATGLVVAEVSPYLQNPGYANLGGKIAYVWGGFGVIATIWVFFFVPELKGRTLEEIVWMFDRKVPLRKMGSTEIPGDTLPITVTPASQEVEALDKKETELEHLDS</sequence>
<proteinExistence type="inferred from homology"/>
<feature type="transmembrane region" description="Helical" evidence="9">
    <location>
        <begin position="135"/>
        <end position="156"/>
    </location>
</feature>
<accession>A0A427YDB9</accession>
<dbReference type="GO" id="GO:0016020">
    <property type="term" value="C:membrane"/>
    <property type="evidence" value="ECO:0007669"/>
    <property type="project" value="UniProtKB-SubCell"/>
</dbReference>
<dbReference type="InterPro" id="IPR005829">
    <property type="entry name" value="Sugar_transporter_CS"/>
</dbReference>
<protein>
    <recommendedName>
        <fullName evidence="10">Major facilitator superfamily (MFS) profile domain-containing protein</fullName>
    </recommendedName>
</protein>
<evidence type="ECO:0000256" key="9">
    <source>
        <dbReference type="SAM" id="Phobius"/>
    </source>
</evidence>
<name>A0A427YDB9_9TREE</name>
<dbReference type="PROSITE" id="PS00216">
    <property type="entry name" value="SUGAR_TRANSPORT_1"/>
    <property type="match status" value="1"/>
</dbReference>
<dbReference type="STRING" id="1890683.A0A427YDB9"/>
<dbReference type="InterPro" id="IPR005828">
    <property type="entry name" value="MFS_sugar_transport-like"/>
</dbReference>
<evidence type="ECO:0000256" key="4">
    <source>
        <dbReference type="ARBA" id="ARBA00022692"/>
    </source>
</evidence>
<dbReference type="Gene3D" id="1.20.1250.20">
    <property type="entry name" value="MFS general substrate transporter like domains"/>
    <property type="match status" value="1"/>
</dbReference>
<keyword evidence="5 9" id="KW-1133">Transmembrane helix</keyword>
<keyword evidence="3 8" id="KW-0813">Transport</keyword>
<dbReference type="AlphaFoldDB" id="A0A427YDB9"/>
<feature type="transmembrane region" description="Helical" evidence="9">
    <location>
        <begin position="378"/>
        <end position="398"/>
    </location>
</feature>
<feature type="domain" description="Major facilitator superfamily (MFS) profile" evidence="10">
    <location>
        <begin position="24"/>
        <end position="475"/>
    </location>
</feature>
<feature type="transmembrane region" description="Helical" evidence="9">
    <location>
        <begin position="323"/>
        <end position="341"/>
    </location>
</feature>
<evidence type="ECO:0000256" key="3">
    <source>
        <dbReference type="ARBA" id="ARBA00022448"/>
    </source>
</evidence>
<dbReference type="InterPro" id="IPR036259">
    <property type="entry name" value="MFS_trans_sf"/>
</dbReference>
<dbReference type="PANTHER" id="PTHR48022">
    <property type="entry name" value="PLASTIDIC GLUCOSE TRANSPORTER 4"/>
    <property type="match status" value="1"/>
</dbReference>
<dbReference type="Pfam" id="PF00083">
    <property type="entry name" value="Sugar_tr"/>
    <property type="match status" value="1"/>
</dbReference>
<feature type="transmembrane region" description="Helical" evidence="9">
    <location>
        <begin position="452"/>
        <end position="471"/>
    </location>
</feature>
<dbReference type="SUPFAM" id="SSF103473">
    <property type="entry name" value="MFS general substrate transporter"/>
    <property type="match status" value="1"/>
</dbReference>
<evidence type="ECO:0000256" key="1">
    <source>
        <dbReference type="ARBA" id="ARBA00004141"/>
    </source>
</evidence>
<feature type="transmembrane region" description="Helical" evidence="9">
    <location>
        <begin position="168"/>
        <end position="191"/>
    </location>
</feature>